<dbReference type="EMBL" id="CP035492">
    <property type="protein sequence ID" value="QAY65786.1"/>
    <property type="molecule type" value="Genomic_DNA"/>
</dbReference>
<feature type="domain" description="Aminoglycoside phosphotransferase" evidence="1">
    <location>
        <begin position="28"/>
        <end position="230"/>
    </location>
</feature>
<evidence type="ECO:0000313" key="3">
    <source>
        <dbReference type="Proteomes" id="UP000293568"/>
    </source>
</evidence>
<dbReference type="InterPro" id="IPR051678">
    <property type="entry name" value="AGP_Transferase"/>
</dbReference>
<dbReference type="GO" id="GO:0016740">
    <property type="term" value="F:transferase activity"/>
    <property type="evidence" value="ECO:0007669"/>
    <property type="project" value="UniProtKB-KW"/>
</dbReference>
<dbReference type="Gene3D" id="3.30.200.150">
    <property type="match status" value="1"/>
</dbReference>
<name>A0A4P6ET54_9BACL</name>
<dbReference type="KEGG" id="pprt:ET464_04720"/>
<dbReference type="Proteomes" id="UP000293568">
    <property type="component" value="Chromosome"/>
</dbReference>
<dbReference type="RefSeq" id="WP_129438679.1">
    <property type="nucleotide sequence ID" value="NZ_CP035492.1"/>
</dbReference>
<dbReference type="InterPro" id="IPR002575">
    <property type="entry name" value="Aminoglycoside_PTrfase"/>
</dbReference>
<dbReference type="InterPro" id="IPR011009">
    <property type="entry name" value="Kinase-like_dom_sf"/>
</dbReference>
<accession>A0A4P6ET54</accession>
<dbReference type="Pfam" id="PF01636">
    <property type="entry name" value="APH"/>
    <property type="match status" value="1"/>
</dbReference>
<dbReference type="PANTHER" id="PTHR21310">
    <property type="entry name" value="AMINOGLYCOSIDE PHOSPHOTRANSFERASE-RELATED-RELATED"/>
    <property type="match status" value="1"/>
</dbReference>
<dbReference type="OrthoDB" id="2850978at2"/>
<evidence type="ECO:0000259" key="1">
    <source>
        <dbReference type="Pfam" id="PF01636"/>
    </source>
</evidence>
<keyword evidence="2" id="KW-0808">Transferase</keyword>
<evidence type="ECO:0000313" key="2">
    <source>
        <dbReference type="EMBL" id="QAY65786.1"/>
    </source>
</evidence>
<dbReference type="Gene3D" id="3.90.1200.10">
    <property type="match status" value="1"/>
</dbReference>
<proteinExistence type="predicted"/>
<dbReference type="AlphaFoldDB" id="A0A4P6ET54"/>
<gene>
    <name evidence="2" type="ORF">ET464_04720</name>
</gene>
<sequence length="319" mass="35344">MNNQLLALAERIAADYLQEKVIASYPIIGKGFVNQVVAVQSASRKLVIRMNDLDTYPVIQKEQWCIKQATEAGIPGPQVLDIGTEEAIAYIILSFVEGENGVDSTADPIEVWRQLGQYVKRIQSIPVQGYGEQLKDPLQGRFVSPPHAGSDGSWQGYVQYNMNSLTEEDRLIGLGVMTWEEAQQIHGIFSGLLQQSFVFGLAHGDLSLQNIMVSPAGQVILLDWGSAEVGVMPYGDILLVMQASLKGGKPSKSEFQAFMEGRGLNEDDLPLLMPLLLLRSFDTLRWAIDRCPERIEEYAAFARQVVKMINISETNKTSP</sequence>
<dbReference type="SUPFAM" id="SSF56112">
    <property type="entry name" value="Protein kinase-like (PK-like)"/>
    <property type="match status" value="1"/>
</dbReference>
<organism evidence="2 3">
    <name type="scientific">Paenibacillus protaetiae</name>
    <dbReference type="NCBI Taxonomy" id="2509456"/>
    <lineage>
        <taxon>Bacteria</taxon>
        <taxon>Bacillati</taxon>
        <taxon>Bacillota</taxon>
        <taxon>Bacilli</taxon>
        <taxon>Bacillales</taxon>
        <taxon>Paenibacillaceae</taxon>
        <taxon>Paenibacillus</taxon>
    </lineage>
</organism>
<keyword evidence="3" id="KW-1185">Reference proteome</keyword>
<reference evidence="2 3" key="1">
    <citation type="submission" date="2019-01" db="EMBL/GenBank/DDBJ databases">
        <title>Genome sequencing of strain FW100M-2.</title>
        <authorList>
            <person name="Heo J."/>
            <person name="Kim S.-J."/>
            <person name="Kim J.-S."/>
            <person name="Hong S.-B."/>
            <person name="Kwon S.-W."/>
        </authorList>
    </citation>
    <scope>NUCLEOTIDE SEQUENCE [LARGE SCALE GENOMIC DNA]</scope>
    <source>
        <strain evidence="2 3">FW100M-2</strain>
    </source>
</reference>
<protein>
    <submittedName>
        <fullName evidence="2">Aminoglycoside phosphotransferase family protein</fullName>
    </submittedName>
</protein>